<gene>
    <name evidence="11" type="ORF">GP486_002650</name>
</gene>
<comment type="pathway">
    <text evidence="1">Pyrimidine metabolism; dTTP biosynthesis.</text>
</comment>
<keyword evidence="8" id="KW-0418">Kinase</keyword>
<dbReference type="EC" id="2.7.4.9" evidence="3"/>
<dbReference type="CDD" id="cd01672">
    <property type="entry name" value="TMPK"/>
    <property type="match status" value="1"/>
</dbReference>
<dbReference type="InterPro" id="IPR039430">
    <property type="entry name" value="Thymidylate_kin-like_dom"/>
</dbReference>
<proteinExistence type="inferred from homology"/>
<feature type="domain" description="Thymidylate kinase-like" evidence="10">
    <location>
        <begin position="16"/>
        <end position="197"/>
    </location>
</feature>
<evidence type="ECO:0000256" key="2">
    <source>
        <dbReference type="ARBA" id="ARBA00009776"/>
    </source>
</evidence>
<dbReference type="GO" id="GO:0006227">
    <property type="term" value="P:dUDP biosynthetic process"/>
    <property type="evidence" value="ECO:0007669"/>
    <property type="project" value="TreeGrafter"/>
</dbReference>
<keyword evidence="5" id="KW-0808">Transferase</keyword>
<evidence type="ECO:0000256" key="3">
    <source>
        <dbReference type="ARBA" id="ARBA00012980"/>
    </source>
</evidence>
<dbReference type="FunFam" id="3.40.50.300:FF:000679">
    <property type="entry name" value="Thymidylate kinase"/>
    <property type="match status" value="1"/>
</dbReference>
<protein>
    <recommendedName>
        <fullName evidence="4">Thymidylate kinase</fullName>
        <ecNumber evidence="3">2.7.4.9</ecNumber>
    </recommendedName>
</protein>
<dbReference type="EMBL" id="JAGHQM010000308">
    <property type="protein sequence ID" value="KAH0562678.1"/>
    <property type="molecule type" value="Genomic_DNA"/>
</dbReference>
<evidence type="ECO:0000256" key="1">
    <source>
        <dbReference type="ARBA" id="ARBA00004992"/>
    </source>
</evidence>
<dbReference type="GO" id="GO:0004550">
    <property type="term" value="F:nucleoside diphosphate kinase activity"/>
    <property type="evidence" value="ECO:0007669"/>
    <property type="project" value="TreeGrafter"/>
</dbReference>
<dbReference type="Proteomes" id="UP000750711">
    <property type="component" value="Unassembled WGS sequence"/>
</dbReference>
<evidence type="ECO:0000259" key="10">
    <source>
        <dbReference type="Pfam" id="PF02223"/>
    </source>
</evidence>
<evidence type="ECO:0000313" key="12">
    <source>
        <dbReference type="Proteomes" id="UP000750711"/>
    </source>
</evidence>
<dbReference type="GO" id="GO:0005634">
    <property type="term" value="C:nucleus"/>
    <property type="evidence" value="ECO:0007669"/>
    <property type="project" value="TreeGrafter"/>
</dbReference>
<dbReference type="InterPro" id="IPR018095">
    <property type="entry name" value="Thymidylate_kin_CS"/>
</dbReference>
<dbReference type="PANTHER" id="PTHR10344">
    <property type="entry name" value="THYMIDYLATE KINASE"/>
    <property type="match status" value="1"/>
</dbReference>
<reference evidence="11" key="1">
    <citation type="submission" date="2021-03" db="EMBL/GenBank/DDBJ databases">
        <title>Comparative genomics and phylogenomic investigation of the class Geoglossomycetes provide insights into ecological specialization and systematics.</title>
        <authorList>
            <person name="Melie T."/>
            <person name="Pirro S."/>
            <person name="Miller A.N."/>
            <person name="Quandt A."/>
        </authorList>
    </citation>
    <scope>NUCLEOTIDE SEQUENCE</scope>
    <source>
        <strain evidence="11">CAQ_001_2017</strain>
    </source>
</reference>
<keyword evidence="6" id="KW-0545">Nucleotide biosynthesis</keyword>
<comment type="caution">
    <text evidence="11">The sequence shown here is derived from an EMBL/GenBank/DDBJ whole genome shotgun (WGS) entry which is preliminary data.</text>
</comment>
<accession>A0A9P8RRG7</accession>
<dbReference type="AlphaFoldDB" id="A0A9P8RRG7"/>
<dbReference type="GO" id="GO:0006233">
    <property type="term" value="P:dTDP biosynthetic process"/>
    <property type="evidence" value="ECO:0007669"/>
    <property type="project" value="InterPro"/>
</dbReference>
<dbReference type="PROSITE" id="PS01331">
    <property type="entry name" value="THYMIDYLATE_KINASE"/>
    <property type="match status" value="1"/>
</dbReference>
<dbReference type="NCBIfam" id="TIGR00041">
    <property type="entry name" value="DTMP_kinase"/>
    <property type="match status" value="1"/>
</dbReference>
<evidence type="ECO:0000256" key="8">
    <source>
        <dbReference type="ARBA" id="ARBA00022777"/>
    </source>
</evidence>
<dbReference type="Pfam" id="PF02223">
    <property type="entry name" value="Thymidylate_kin"/>
    <property type="match status" value="1"/>
</dbReference>
<dbReference type="PANTHER" id="PTHR10344:SF1">
    <property type="entry name" value="THYMIDYLATE KINASE"/>
    <property type="match status" value="1"/>
</dbReference>
<comment type="similarity">
    <text evidence="2">Belongs to the thymidylate kinase family.</text>
</comment>
<evidence type="ECO:0000256" key="4">
    <source>
        <dbReference type="ARBA" id="ARBA00017144"/>
    </source>
</evidence>
<dbReference type="InterPro" id="IPR018094">
    <property type="entry name" value="Thymidylate_kinase"/>
</dbReference>
<evidence type="ECO:0000256" key="7">
    <source>
        <dbReference type="ARBA" id="ARBA00022741"/>
    </source>
</evidence>
<dbReference type="GO" id="GO:0006235">
    <property type="term" value="P:dTTP biosynthetic process"/>
    <property type="evidence" value="ECO:0007669"/>
    <property type="project" value="TreeGrafter"/>
</dbReference>
<dbReference type="GO" id="GO:0005524">
    <property type="term" value="F:ATP binding"/>
    <property type="evidence" value="ECO:0007669"/>
    <property type="project" value="UniProtKB-KW"/>
</dbReference>
<dbReference type="GO" id="GO:0005829">
    <property type="term" value="C:cytosol"/>
    <property type="evidence" value="ECO:0007669"/>
    <property type="project" value="TreeGrafter"/>
</dbReference>
<dbReference type="GO" id="GO:0004798">
    <property type="term" value="F:dTMP kinase activity"/>
    <property type="evidence" value="ECO:0007669"/>
    <property type="project" value="UniProtKB-EC"/>
</dbReference>
<dbReference type="Gene3D" id="3.40.50.300">
    <property type="entry name" value="P-loop containing nucleotide triphosphate hydrolases"/>
    <property type="match status" value="1"/>
</dbReference>
<dbReference type="HAMAP" id="MF_00165">
    <property type="entry name" value="Thymidylate_kinase"/>
    <property type="match status" value="1"/>
</dbReference>
<evidence type="ECO:0000256" key="6">
    <source>
        <dbReference type="ARBA" id="ARBA00022727"/>
    </source>
</evidence>
<keyword evidence="9" id="KW-0067">ATP-binding</keyword>
<evidence type="ECO:0000256" key="5">
    <source>
        <dbReference type="ARBA" id="ARBA00022679"/>
    </source>
</evidence>
<organism evidence="11 12">
    <name type="scientific">Trichoglossum hirsutum</name>
    <dbReference type="NCBI Taxonomy" id="265104"/>
    <lineage>
        <taxon>Eukaryota</taxon>
        <taxon>Fungi</taxon>
        <taxon>Dikarya</taxon>
        <taxon>Ascomycota</taxon>
        <taxon>Pezizomycotina</taxon>
        <taxon>Geoglossomycetes</taxon>
        <taxon>Geoglossales</taxon>
        <taxon>Geoglossaceae</taxon>
        <taxon>Trichoglossum</taxon>
    </lineage>
</organism>
<keyword evidence="12" id="KW-1185">Reference proteome</keyword>
<dbReference type="InterPro" id="IPR027417">
    <property type="entry name" value="P-loop_NTPase"/>
</dbReference>
<sequence>MFLGTPQSVRGALIAVEGLDRAGKSTQCARLVENLQKQGRNVLHLRFPDRSTPIGKMIDSYLKGESQLDDHAIHLLFSANRWEVASNIKSAIAAGTDVVIDRYYYSGVVYSSAKEIPNLTVEWASWPEVGLPRCDICLFLSISAKEAGQRGGYGSEKYELREMQDRVGKLFRELVDNSQEDLVVIDAGKKVEEVERIILEKVGESLKRISGGTTLREVTLEQFRVS</sequence>
<name>A0A9P8RRG7_9PEZI</name>
<evidence type="ECO:0000313" key="11">
    <source>
        <dbReference type="EMBL" id="KAH0562678.1"/>
    </source>
</evidence>
<dbReference type="SUPFAM" id="SSF52540">
    <property type="entry name" value="P-loop containing nucleoside triphosphate hydrolases"/>
    <property type="match status" value="1"/>
</dbReference>
<keyword evidence="7" id="KW-0547">Nucleotide-binding</keyword>
<evidence type="ECO:0000256" key="9">
    <source>
        <dbReference type="ARBA" id="ARBA00022840"/>
    </source>
</evidence>